<dbReference type="Proteomes" id="UP000263833">
    <property type="component" value="Unassembled WGS sequence"/>
</dbReference>
<organism evidence="1 2">
    <name type="scientific">Sphingorhabdus pulchriflava</name>
    <dbReference type="NCBI Taxonomy" id="2292257"/>
    <lineage>
        <taxon>Bacteria</taxon>
        <taxon>Pseudomonadati</taxon>
        <taxon>Pseudomonadota</taxon>
        <taxon>Alphaproteobacteria</taxon>
        <taxon>Sphingomonadales</taxon>
        <taxon>Sphingomonadaceae</taxon>
        <taxon>Sphingorhabdus</taxon>
    </lineage>
</organism>
<sequence length="68" mass="8458">MVVDFLYFRFRWFRGPSIGEIVRIYTRYDRRAVGFCDNDGELPKMWEKSRVPIYWWANVWFSPFLWPS</sequence>
<gene>
    <name evidence="1" type="ORF">DXH95_13120</name>
</gene>
<dbReference type="EMBL" id="QRGP01000002">
    <property type="protein sequence ID" value="RDV02865.1"/>
    <property type="molecule type" value="Genomic_DNA"/>
</dbReference>
<evidence type="ECO:0000313" key="1">
    <source>
        <dbReference type="EMBL" id="RDV02865.1"/>
    </source>
</evidence>
<comment type="caution">
    <text evidence="1">The sequence shown here is derived from an EMBL/GenBank/DDBJ whole genome shotgun (WGS) entry which is preliminary data.</text>
</comment>
<keyword evidence="2" id="KW-1185">Reference proteome</keyword>
<proteinExistence type="predicted"/>
<name>A0A371B5J8_9SPHN</name>
<protein>
    <submittedName>
        <fullName evidence="1">Uncharacterized protein</fullName>
    </submittedName>
</protein>
<accession>A0A371B5J8</accession>
<evidence type="ECO:0000313" key="2">
    <source>
        <dbReference type="Proteomes" id="UP000263833"/>
    </source>
</evidence>
<reference evidence="2" key="1">
    <citation type="submission" date="2018-08" db="EMBL/GenBank/DDBJ databases">
        <authorList>
            <person name="Kim S.-J."/>
            <person name="Jung G.-Y."/>
        </authorList>
    </citation>
    <scope>NUCLEOTIDE SEQUENCE [LARGE SCALE GENOMIC DNA]</scope>
    <source>
        <strain evidence="2">GY_G</strain>
    </source>
</reference>
<dbReference type="AlphaFoldDB" id="A0A371B5J8"/>